<organism evidence="4 5">
    <name type="scientific">Diacronema lutheri</name>
    <name type="common">Unicellular marine alga</name>
    <name type="synonym">Monochrysis lutheri</name>
    <dbReference type="NCBI Taxonomy" id="2081491"/>
    <lineage>
        <taxon>Eukaryota</taxon>
        <taxon>Haptista</taxon>
        <taxon>Haptophyta</taxon>
        <taxon>Pavlovophyceae</taxon>
        <taxon>Pavlovales</taxon>
        <taxon>Pavlovaceae</taxon>
        <taxon>Diacronema</taxon>
    </lineage>
</organism>
<proteinExistence type="predicted"/>
<sequence length="169" mass="18552">MRTFSPEQLRNLREVFDVLDEDGSGVITADELFAVLRKIEPTATIQAAEAMIREVDADGDRVIRFDEFKAMMEAKLNQPSGVADMLRLLDLDRNGVLTRAEIRDALQRMDMLVLEDDIDEMMRTCDRGGKGHVTAADLAAMFVEAGVSTDPAGRRTSAAAGQAQAKPPL</sequence>
<dbReference type="GO" id="GO:0005509">
    <property type="term" value="F:calcium ion binding"/>
    <property type="evidence" value="ECO:0007669"/>
    <property type="project" value="InterPro"/>
</dbReference>
<comment type="caution">
    <text evidence="4">The sequence shown here is derived from an EMBL/GenBank/DDBJ whole genome shotgun (WGS) entry which is preliminary data.</text>
</comment>
<feature type="domain" description="EF-hand" evidence="3">
    <location>
        <begin position="7"/>
        <end position="42"/>
    </location>
</feature>
<evidence type="ECO:0000313" key="4">
    <source>
        <dbReference type="EMBL" id="KAG8457871.1"/>
    </source>
</evidence>
<name>A0A8J5X0T2_DIALT</name>
<keyword evidence="2" id="KW-0106">Calcium</keyword>
<gene>
    <name evidence="4" type="ORF">KFE25_009769</name>
</gene>
<dbReference type="PROSITE" id="PS50222">
    <property type="entry name" value="EF_HAND_2"/>
    <property type="match status" value="4"/>
</dbReference>
<feature type="domain" description="EF-hand" evidence="3">
    <location>
        <begin position="113"/>
        <end position="148"/>
    </location>
</feature>
<dbReference type="InterPro" id="IPR011992">
    <property type="entry name" value="EF-hand-dom_pair"/>
</dbReference>
<keyword evidence="5" id="KW-1185">Reference proteome</keyword>
<dbReference type="Proteomes" id="UP000751190">
    <property type="component" value="Unassembled WGS sequence"/>
</dbReference>
<evidence type="ECO:0000313" key="5">
    <source>
        <dbReference type="Proteomes" id="UP000751190"/>
    </source>
</evidence>
<dbReference type="PANTHER" id="PTHR23048">
    <property type="entry name" value="MYOSIN LIGHT CHAIN 1, 3"/>
    <property type="match status" value="1"/>
</dbReference>
<dbReference type="SMART" id="SM00054">
    <property type="entry name" value="EFh"/>
    <property type="match status" value="4"/>
</dbReference>
<evidence type="ECO:0000256" key="1">
    <source>
        <dbReference type="ARBA" id="ARBA00022737"/>
    </source>
</evidence>
<accession>A0A8J5X0T2</accession>
<dbReference type="AlphaFoldDB" id="A0A8J5X0T2"/>
<dbReference type="InterPro" id="IPR018247">
    <property type="entry name" value="EF_Hand_1_Ca_BS"/>
</dbReference>
<evidence type="ECO:0000256" key="2">
    <source>
        <dbReference type="ARBA" id="ARBA00022837"/>
    </source>
</evidence>
<dbReference type="SUPFAM" id="SSF47473">
    <property type="entry name" value="EF-hand"/>
    <property type="match status" value="1"/>
</dbReference>
<reference evidence="4" key="1">
    <citation type="submission" date="2021-05" db="EMBL/GenBank/DDBJ databases">
        <title>The genome of the haptophyte Pavlova lutheri (Diacronema luteri, Pavlovales) - a model for lipid biosynthesis in eukaryotic algae.</title>
        <authorList>
            <person name="Hulatt C.J."/>
            <person name="Posewitz M.C."/>
        </authorList>
    </citation>
    <scope>NUCLEOTIDE SEQUENCE</scope>
    <source>
        <strain evidence="4">NIVA-4/92</strain>
    </source>
</reference>
<keyword evidence="1" id="KW-0677">Repeat</keyword>
<protein>
    <recommendedName>
        <fullName evidence="3">EF-hand domain-containing protein</fullName>
    </recommendedName>
</protein>
<feature type="domain" description="EF-hand" evidence="3">
    <location>
        <begin position="43"/>
        <end position="78"/>
    </location>
</feature>
<dbReference type="CDD" id="cd00051">
    <property type="entry name" value="EFh"/>
    <property type="match status" value="2"/>
</dbReference>
<dbReference type="InterPro" id="IPR002048">
    <property type="entry name" value="EF_hand_dom"/>
</dbReference>
<evidence type="ECO:0000259" key="3">
    <source>
        <dbReference type="PROSITE" id="PS50222"/>
    </source>
</evidence>
<dbReference type="PANTHER" id="PTHR23048:SF0">
    <property type="entry name" value="CALMODULIN LIKE 3"/>
    <property type="match status" value="1"/>
</dbReference>
<dbReference type="InterPro" id="IPR050230">
    <property type="entry name" value="CALM/Myosin/TropC-like"/>
</dbReference>
<dbReference type="PROSITE" id="PS00018">
    <property type="entry name" value="EF_HAND_1"/>
    <property type="match status" value="2"/>
</dbReference>
<dbReference type="GO" id="GO:0016460">
    <property type="term" value="C:myosin II complex"/>
    <property type="evidence" value="ECO:0007669"/>
    <property type="project" value="TreeGrafter"/>
</dbReference>
<dbReference type="EMBL" id="JAGTXO010000061">
    <property type="protein sequence ID" value="KAG8457871.1"/>
    <property type="molecule type" value="Genomic_DNA"/>
</dbReference>
<dbReference type="OrthoDB" id="26525at2759"/>
<dbReference type="Gene3D" id="1.10.238.10">
    <property type="entry name" value="EF-hand"/>
    <property type="match status" value="2"/>
</dbReference>
<dbReference type="Pfam" id="PF13499">
    <property type="entry name" value="EF-hand_7"/>
    <property type="match status" value="2"/>
</dbReference>
<dbReference type="FunFam" id="1.10.238.10:FF:000178">
    <property type="entry name" value="Calmodulin-2 A"/>
    <property type="match status" value="1"/>
</dbReference>
<feature type="domain" description="EF-hand" evidence="3">
    <location>
        <begin position="82"/>
        <end position="112"/>
    </location>
</feature>